<accession>A0AAX2H3I5</accession>
<dbReference type="Proteomes" id="UP000219564">
    <property type="component" value="Unassembled WGS sequence"/>
</dbReference>
<proteinExistence type="predicted"/>
<feature type="compositionally biased region" description="Polar residues" evidence="4">
    <location>
        <begin position="35"/>
        <end position="50"/>
    </location>
</feature>
<keyword evidence="3" id="KW-0106">Calcium</keyword>
<dbReference type="InterPro" id="IPR028208">
    <property type="entry name" value="Effector_pro_NleD-like"/>
</dbReference>
<dbReference type="PANTHER" id="PTHR38340:SF1">
    <property type="entry name" value="S-LAYER PROTEIN"/>
    <property type="match status" value="1"/>
</dbReference>
<evidence type="ECO:0008006" key="7">
    <source>
        <dbReference type="Google" id="ProtNLM"/>
    </source>
</evidence>
<dbReference type="InterPro" id="IPR050557">
    <property type="entry name" value="RTX_toxin/Mannuronan_C5-epim"/>
</dbReference>
<evidence type="ECO:0000256" key="1">
    <source>
        <dbReference type="ARBA" id="ARBA00004613"/>
    </source>
</evidence>
<dbReference type="EMBL" id="OBKZ01000009">
    <property type="protein sequence ID" value="SOB50536.1"/>
    <property type="molecule type" value="Genomic_DNA"/>
</dbReference>
<evidence type="ECO:0000313" key="6">
    <source>
        <dbReference type="Proteomes" id="UP000219564"/>
    </source>
</evidence>
<feature type="region of interest" description="Disordered" evidence="4">
    <location>
        <begin position="1"/>
        <end position="51"/>
    </location>
</feature>
<dbReference type="SUPFAM" id="SSF51120">
    <property type="entry name" value="beta-Roll"/>
    <property type="match status" value="1"/>
</dbReference>
<gene>
    <name evidence="5" type="ORF">PLUA15_170007</name>
</gene>
<dbReference type="Pfam" id="PF14891">
    <property type="entry name" value="Peptidase_M91"/>
    <property type="match status" value="1"/>
</dbReference>
<comment type="subcellular location">
    <subcellularLocation>
        <location evidence="1">Secreted</location>
    </subcellularLocation>
</comment>
<protein>
    <recommendedName>
        <fullName evidence="7">Hemolysin-like protein</fullName>
    </recommendedName>
</protein>
<comment type="caution">
    <text evidence="5">The sequence shown here is derived from an EMBL/GenBank/DDBJ whole genome shotgun (WGS) entry which is preliminary data.</text>
</comment>
<dbReference type="AlphaFoldDB" id="A0AAX2H3I5"/>
<reference evidence="5 6" key="1">
    <citation type="submission" date="2017-08" db="EMBL/GenBank/DDBJ databases">
        <authorList>
            <person name="Chaillou S."/>
        </authorList>
    </citation>
    <scope>NUCLEOTIDE SEQUENCE [LARGE SCALE GENOMIC DNA]</scope>
    <source>
        <strain evidence="5 6">MFPA15A1205</strain>
    </source>
</reference>
<sequence>MCPSPPSATAGPEPARHQFDIDGGDTAPPELIEKTVSSPTPHNPQTTTRSPLHLSTYASIVRYVTEGVFFERPVDRLEFRSTAPRSSIFVTQGENDTIVIDLNHQRFTIRPASSRQIIELHTSHGDDTVYVASAFKNPFHIQTGDGNDTVVTLAKKSNVITGAGDDMVMTGAGRSYVNTGDGNDIVNVSGSGTTTAYLGSGADFFRGDAGRVFVEGGKGDDVLIGGQGHNIISGNDGDDLITAGPATNVIYTGAGQNILDNIKDTDRIFTGSDITSLTEGRITPDTQMGTVFKVTSQPLSETGLMIEGSDMFTERVQDDLRLLLGSANGHQLLKALTKSIRDSKKPITIAEFKHVRNGLYVPTLNDGTAFVALGRPGTRTYGGTVYYNPTYSETEDIPLAALYHELCHAYNFVTGSVFEGMSPDGHSGTKSAPMVNNLELQVVGLPCNVEPFDFDADPSTPARVTNPTPYTENALLEELGLQLRKTYIYYAND</sequence>
<dbReference type="Gene3D" id="2.160.20.160">
    <property type="match status" value="1"/>
</dbReference>
<dbReference type="Pfam" id="PF00353">
    <property type="entry name" value="HemolysinCabind"/>
    <property type="match status" value="2"/>
</dbReference>
<organism evidence="5 6">
    <name type="scientific">Pseudomonas lundensis</name>
    <dbReference type="NCBI Taxonomy" id="86185"/>
    <lineage>
        <taxon>Bacteria</taxon>
        <taxon>Pseudomonadati</taxon>
        <taxon>Pseudomonadota</taxon>
        <taxon>Gammaproteobacteria</taxon>
        <taxon>Pseudomonadales</taxon>
        <taxon>Pseudomonadaceae</taxon>
        <taxon>Pseudomonas</taxon>
    </lineage>
</organism>
<evidence type="ECO:0000256" key="2">
    <source>
        <dbReference type="ARBA" id="ARBA00022525"/>
    </source>
</evidence>
<name>A0AAX2H3I5_9PSED</name>
<dbReference type="GO" id="GO:0005576">
    <property type="term" value="C:extracellular region"/>
    <property type="evidence" value="ECO:0007669"/>
    <property type="project" value="UniProtKB-SubCell"/>
</dbReference>
<dbReference type="InterPro" id="IPR001343">
    <property type="entry name" value="Hemolysn_Ca-bd"/>
</dbReference>
<evidence type="ECO:0000313" key="5">
    <source>
        <dbReference type="EMBL" id="SOB50536.1"/>
    </source>
</evidence>
<evidence type="ECO:0000256" key="3">
    <source>
        <dbReference type="ARBA" id="ARBA00022837"/>
    </source>
</evidence>
<dbReference type="GO" id="GO:0005509">
    <property type="term" value="F:calcium ion binding"/>
    <property type="evidence" value="ECO:0007669"/>
    <property type="project" value="InterPro"/>
</dbReference>
<dbReference type="PANTHER" id="PTHR38340">
    <property type="entry name" value="S-LAYER PROTEIN"/>
    <property type="match status" value="1"/>
</dbReference>
<dbReference type="InterPro" id="IPR011049">
    <property type="entry name" value="Serralysin-like_metalloprot_C"/>
</dbReference>
<dbReference type="RefSeq" id="WP_097191451.1">
    <property type="nucleotide sequence ID" value="NZ_OBKZ01000009.1"/>
</dbReference>
<keyword evidence="2" id="KW-0964">Secreted</keyword>
<evidence type="ECO:0000256" key="4">
    <source>
        <dbReference type="SAM" id="MobiDB-lite"/>
    </source>
</evidence>